<evidence type="ECO:0000313" key="4">
    <source>
        <dbReference type="EMBL" id="AQS57659.1"/>
    </source>
</evidence>
<evidence type="ECO:0000256" key="2">
    <source>
        <dbReference type="PROSITE-ProRule" id="PRU01161"/>
    </source>
</evidence>
<feature type="short sequence motif" description="GXGXXG" evidence="2">
    <location>
        <begin position="11"/>
        <end position="16"/>
    </location>
</feature>
<dbReference type="KEGG" id="dfg:B0537_00045"/>
<feature type="active site" description="Proton acceptor" evidence="2">
    <location>
        <position position="168"/>
    </location>
</feature>
<proteinExistence type="predicted"/>
<dbReference type="EMBL" id="CP019698">
    <property type="protein sequence ID" value="AQS57659.1"/>
    <property type="molecule type" value="Genomic_DNA"/>
</dbReference>
<keyword evidence="2" id="KW-0442">Lipid degradation</keyword>
<feature type="active site" description="Nucleophile" evidence="2">
    <location>
        <position position="44"/>
    </location>
</feature>
<reference evidence="4 5" key="1">
    <citation type="journal article" date="2016" name="Int. J. Syst. Evol. Microbiol.">
        <title>Desulfotomaculum ferrireducens sp. nov., a moderately thermophilic sulfate-reducing and dissimilatory Fe(III)-reducing bacterium isolated from compost.</title>
        <authorList>
            <person name="Yang G."/>
            <person name="Guo J."/>
            <person name="Zhuang L."/>
            <person name="Yuan Y."/>
            <person name="Zhou S."/>
        </authorList>
    </citation>
    <scope>NUCLEOTIDE SEQUENCE [LARGE SCALE GENOMIC DNA]</scope>
    <source>
        <strain evidence="4 5">GSS09</strain>
    </source>
</reference>
<dbReference type="GO" id="GO:0016787">
    <property type="term" value="F:hydrolase activity"/>
    <property type="evidence" value="ECO:0007669"/>
    <property type="project" value="UniProtKB-UniRule"/>
</dbReference>
<name>A0A1S6IS94_9FIRM</name>
<dbReference type="InterPro" id="IPR002641">
    <property type="entry name" value="PNPLA_dom"/>
</dbReference>
<dbReference type="InterPro" id="IPR016035">
    <property type="entry name" value="Acyl_Trfase/lysoPLipase"/>
</dbReference>
<dbReference type="Gene3D" id="3.40.1090.10">
    <property type="entry name" value="Cytosolic phospholipase A2 catalytic domain"/>
    <property type="match status" value="1"/>
</dbReference>
<dbReference type="PROSITE" id="PS51635">
    <property type="entry name" value="PNPLA"/>
    <property type="match status" value="1"/>
</dbReference>
<evidence type="ECO:0000259" key="3">
    <source>
        <dbReference type="PROSITE" id="PS51635"/>
    </source>
</evidence>
<dbReference type="STRING" id="1833852.B0537_00045"/>
<accession>A0A1S6IS94</accession>
<evidence type="ECO:0000256" key="1">
    <source>
        <dbReference type="ARBA" id="ARBA00023098"/>
    </source>
</evidence>
<dbReference type="RefSeq" id="WP_077712621.1">
    <property type="nucleotide sequence ID" value="NZ_CP019698.1"/>
</dbReference>
<evidence type="ECO:0000313" key="5">
    <source>
        <dbReference type="Proteomes" id="UP000189464"/>
    </source>
</evidence>
<keyword evidence="2" id="KW-0378">Hydrolase</keyword>
<dbReference type="InterPro" id="IPR047156">
    <property type="entry name" value="Teg/CotR/CapV-like"/>
</dbReference>
<keyword evidence="1 2" id="KW-0443">Lipid metabolism</keyword>
<protein>
    <recommendedName>
        <fullName evidence="3">PNPLA domain-containing protein</fullName>
    </recommendedName>
</protein>
<dbReference type="PANTHER" id="PTHR24138:SF10">
    <property type="entry name" value="PHOSPHOLIPASE A2"/>
    <property type="match status" value="1"/>
</dbReference>
<feature type="domain" description="PNPLA" evidence="3">
    <location>
        <begin position="7"/>
        <end position="181"/>
    </location>
</feature>
<feature type="short sequence motif" description="DGA/G" evidence="2">
    <location>
        <begin position="168"/>
        <end position="170"/>
    </location>
</feature>
<dbReference type="PANTHER" id="PTHR24138">
    <property type="entry name" value="INTRACELLLAR PHOSPHOLIPASE A FAMILY"/>
    <property type="match status" value="1"/>
</dbReference>
<organism evidence="4 5">
    <name type="scientific">Desulforamulus ferrireducens</name>
    <dbReference type="NCBI Taxonomy" id="1833852"/>
    <lineage>
        <taxon>Bacteria</taxon>
        <taxon>Bacillati</taxon>
        <taxon>Bacillota</taxon>
        <taxon>Clostridia</taxon>
        <taxon>Eubacteriales</taxon>
        <taxon>Peptococcaceae</taxon>
        <taxon>Desulforamulus</taxon>
    </lineage>
</organism>
<gene>
    <name evidence="4" type="ORF">B0537_00045</name>
</gene>
<keyword evidence="5" id="KW-1185">Reference proteome</keyword>
<dbReference type="OrthoDB" id="9807112at2"/>
<dbReference type="AlphaFoldDB" id="A0A1S6IS94"/>
<feature type="short sequence motif" description="GXSXG" evidence="2">
    <location>
        <begin position="42"/>
        <end position="46"/>
    </location>
</feature>
<dbReference type="SUPFAM" id="SSF52151">
    <property type="entry name" value="FabD/lysophospholipase-like"/>
    <property type="match status" value="1"/>
</dbReference>
<dbReference type="GO" id="GO:0016042">
    <property type="term" value="P:lipid catabolic process"/>
    <property type="evidence" value="ECO:0007669"/>
    <property type="project" value="UniProtKB-UniRule"/>
</dbReference>
<dbReference type="Pfam" id="PF01734">
    <property type="entry name" value="Patatin"/>
    <property type="match status" value="1"/>
</dbReference>
<dbReference type="Proteomes" id="UP000189464">
    <property type="component" value="Chromosome"/>
</dbReference>
<sequence length="299" mass="33339">MSKYRIITFDGGGIRGALSANLLKRLNDLYPGLVKSTAFFAGTSTGAFIALGLAYGLSPDDLVQLYSEQNAKFIFKDKHVEVFRPKYDNDRLRGTLSAVFPDDLQLGDLQRRVLVPSFQITGDKDGKWQPVFYHNFPDSPFLKEKVIDVALASSAAPVYFPSYHNHIDGGVIANNPSTAAIAHTMDVRFANQMIANICLLSLGTGFSPLQITADTTQWGAFEWALHPTPPFPLLSVLMDGGSEADVYYSKQLLKNQYHRLNPPLNQPVALDDYKKIPYLITLAKTYNLKPTLAWLQQHW</sequence>